<protein>
    <submittedName>
        <fullName evidence="4">Polysaccharide deacetylase family protein</fullName>
    </submittedName>
</protein>
<dbReference type="Gene3D" id="3.20.20.370">
    <property type="entry name" value="Glycoside hydrolase/deacetylase"/>
    <property type="match status" value="1"/>
</dbReference>
<dbReference type="Pfam" id="PF01522">
    <property type="entry name" value="Polysacc_deac_1"/>
    <property type="match status" value="1"/>
</dbReference>
<keyword evidence="1" id="KW-0479">Metal-binding</keyword>
<dbReference type="AlphaFoldDB" id="A0A4R4EAS0"/>
<evidence type="ECO:0000256" key="2">
    <source>
        <dbReference type="ARBA" id="ARBA00022801"/>
    </source>
</evidence>
<keyword evidence="5" id="KW-1185">Reference proteome</keyword>
<dbReference type="SUPFAM" id="SSF88713">
    <property type="entry name" value="Glycoside hydrolase/deacetylase"/>
    <property type="match status" value="1"/>
</dbReference>
<name>A0A4R4EAS0_9BACL</name>
<dbReference type="CDD" id="cd10917">
    <property type="entry name" value="CE4_NodB_like_6s_7s"/>
    <property type="match status" value="1"/>
</dbReference>
<gene>
    <name evidence="4" type="ORF">E0485_14735</name>
</gene>
<organism evidence="4 5">
    <name type="scientific">Paenibacillus albiflavus</name>
    <dbReference type="NCBI Taxonomy" id="2545760"/>
    <lineage>
        <taxon>Bacteria</taxon>
        <taxon>Bacillati</taxon>
        <taxon>Bacillota</taxon>
        <taxon>Bacilli</taxon>
        <taxon>Bacillales</taxon>
        <taxon>Paenibacillaceae</taxon>
        <taxon>Paenibacillus</taxon>
    </lineage>
</organism>
<dbReference type="Proteomes" id="UP000295418">
    <property type="component" value="Unassembled WGS sequence"/>
</dbReference>
<dbReference type="InterPro" id="IPR002509">
    <property type="entry name" value="NODB_dom"/>
</dbReference>
<sequence>MSIHHGPDEKPYKAALTFDDGPDQVFTPQILDLLKQMKVKATFFVIGKNAAKYPEIIKRIENEGHILANHSWDHANFHHLNEYQIKKEIMQTDQLLTSITGHKPLLFRAPYGNITSSLEVQLKSMEHLLIGWSVDTRDWAGPDVPTILQTVTKQIRPGGIILQHCASGQQVNLTNTIEALPLIVQKLTKEGYTFVTIPELLSTQAYKMEP</sequence>
<keyword evidence="2" id="KW-0378">Hydrolase</keyword>
<evidence type="ECO:0000259" key="3">
    <source>
        <dbReference type="PROSITE" id="PS51677"/>
    </source>
</evidence>
<dbReference type="EMBL" id="SKFG01000014">
    <property type="protein sequence ID" value="TCZ76193.1"/>
    <property type="molecule type" value="Genomic_DNA"/>
</dbReference>
<reference evidence="4 5" key="1">
    <citation type="submission" date="2019-03" db="EMBL/GenBank/DDBJ databases">
        <authorList>
            <person name="Kim M.K.M."/>
        </authorList>
    </citation>
    <scope>NUCLEOTIDE SEQUENCE [LARGE SCALE GENOMIC DNA]</scope>
    <source>
        <strain evidence="4 5">18JY21-1</strain>
    </source>
</reference>
<dbReference type="GO" id="GO:0016810">
    <property type="term" value="F:hydrolase activity, acting on carbon-nitrogen (but not peptide) bonds"/>
    <property type="evidence" value="ECO:0007669"/>
    <property type="project" value="InterPro"/>
</dbReference>
<dbReference type="PANTHER" id="PTHR10587">
    <property type="entry name" value="GLYCOSYL TRANSFERASE-RELATED"/>
    <property type="match status" value="1"/>
</dbReference>
<proteinExistence type="predicted"/>
<comment type="caution">
    <text evidence="4">The sequence shown here is derived from an EMBL/GenBank/DDBJ whole genome shotgun (WGS) entry which is preliminary data.</text>
</comment>
<dbReference type="InterPro" id="IPR011330">
    <property type="entry name" value="Glyco_hydro/deAcase_b/a-brl"/>
</dbReference>
<accession>A0A4R4EAS0</accession>
<evidence type="ECO:0000313" key="4">
    <source>
        <dbReference type="EMBL" id="TCZ76193.1"/>
    </source>
</evidence>
<dbReference type="PANTHER" id="PTHR10587:SF133">
    <property type="entry name" value="CHITIN DEACETYLASE 1-RELATED"/>
    <property type="match status" value="1"/>
</dbReference>
<dbReference type="GO" id="GO:0005975">
    <property type="term" value="P:carbohydrate metabolic process"/>
    <property type="evidence" value="ECO:0007669"/>
    <property type="project" value="InterPro"/>
</dbReference>
<evidence type="ECO:0000313" key="5">
    <source>
        <dbReference type="Proteomes" id="UP000295418"/>
    </source>
</evidence>
<evidence type="ECO:0000256" key="1">
    <source>
        <dbReference type="ARBA" id="ARBA00022723"/>
    </source>
</evidence>
<feature type="domain" description="NodB homology" evidence="3">
    <location>
        <begin position="12"/>
        <end position="195"/>
    </location>
</feature>
<dbReference type="GO" id="GO:0046872">
    <property type="term" value="F:metal ion binding"/>
    <property type="evidence" value="ECO:0007669"/>
    <property type="project" value="UniProtKB-KW"/>
</dbReference>
<dbReference type="InterPro" id="IPR050248">
    <property type="entry name" value="Polysacc_deacetylase_ArnD"/>
</dbReference>
<dbReference type="PROSITE" id="PS51677">
    <property type="entry name" value="NODB"/>
    <property type="match status" value="1"/>
</dbReference>
<dbReference type="OrthoDB" id="2649545at2"/>
<dbReference type="GO" id="GO:0016020">
    <property type="term" value="C:membrane"/>
    <property type="evidence" value="ECO:0007669"/>
    <property type="project" value="TreeGrafter"/>
</dbReference>